<name>A0ACC1S2W0_9HYPO</name>
<dbReference type="Proteomes" id="UP001148629">
    <property type="component" value="Unassembled WGS sequence"/>
</dbReference>
<protein>
    <submittedName>
        <fullName evidence="1">Uncharacterized protein</fullName>
    </submittedName>
</protein>
<evidence type="ECO:0000313" key="2">
    <source>
        <dbReference type="Proteomes" id="UP001148629"/>
    </source>
</evidence>
<evidence type="ECO:0000313" key="1">
    <source>
        <dbReference type="EMBL" id="KAJ3530861.1"/>
    </source>
</evidence>
<reference evidence="1" key="1">
    <citation type="submission" date="2022-08" db="EMBL/GenBank/DDBJ databases">
        <title>Genome Sequence of Fusarium decemcellulare.</title>
        <authorList>
            <person name="Buettner E."/>
        </authorList>
    </citation>
    <scope>NUCLEOTIDE SEQUENCE</scope>
    <source>
        <strain evidence="1">Babe19</strain>
    </source>
</reference>
<accession>A0ACC1S2W0</accession>
<sequence>MLPQLRGLSGNRDAPLTLGRRGWDLPAANDGAAHVSFSANLHEEPQGSMDAQGQAAALERLDLSLCGWLGGWIFYRLRHAPICFAWNSREVASANGQAADQSMGLHADVDVVSHSCALDNHTLASERLQDPVTESKPRQAIESWNAQFGLWHIQLHVLGTVERQGQSSMQSYTKIGYVPQQLDDELAGLTVGQKTTQAMTTQHPPLTPSVNISRLPAASERA</sequence>
<proteinExistence type="predicted"/>
<dbReference type="EMBL" id="JANRMS010001123">
    <property type="protein sequence ID" value="KAJ3530861.1"/>
    <property type="molecule type" value="Genomic_DNA"/>
</dbReference>
<organism evidence="1 2">
    <name type="scientific">Fusarium decemcellulare</name>
    <dbReference type="NCBI Taxonomy" id="57161"/>
    <lineage>
        <taxon>Eukaryota</taxon>
        <taxon>Fungi</taxon>
        <taxon>Dikarya</taxon>
        <taxon>Ascomycota</taxon>
        <taxon>Pezizomycotina</taxon>
        <taxon>Sordariomycetes</taxon>
        <taxon>Hypocreomycetidae</taxon>
        <taxon>Hypocreales</taxon>
        <taxon>Nectriaceae</taxon>
        <taxon>Fusarium</taxon>
        <taxon>Fusarium decemcellulare species complex</taxon>
    </lineage>
</organism>
<gene>
    <name evidence="1" type="ORF">NM208_g9132</name>
</gene>
<keyword evidence="2" id="KW-1185">Reference proteome</keyword>
<comment type="caution">
    <text evidence="1">The sequence shown here is derived from an EMBL/GenBank/DDBJ whole genome shotgun (WGS) entry which is preliminary data.</text>
</comment>